<organism evidence="4 5">
    <name type="scientific">Sphingomonas taxi</name>
    <dbReference type="NCBI Taxonomy" id="1549858"/>
    <lineage>
        <taxon>Bacteria</taxon>
        <taxon>Pseudomonadati</taxon>
        <taxon>Pseudomonadota</taxon>
        <taxon>Alphaproteobacteria</taxon>
        <taxon>Sphingomonadales</taxon>
        <taxon>Sphingomonadaceae</taxon>
        <taxon>Sphingomonas</taxon>
    </lineage>
</organism>
<evidence type="ECO:0000313" key="5">
    <source>
        <dbReference type="Proteomes" id="UP000249555"/>
    </source>
</evidence>
<reference evidence="4 5" key="1">
    <citation type="submission" date="2017-08" db="EMBL/GenBank/DDBJ databases">
        <title>Infants hospitalized years apart are colonized by the same room-sourced microbial strains.</title>
        <authorList>
            <person name="Brooks B."/>
            <person name="Olm M.R."/>
            <person name="Firek B.A."/>
            <person name="Baker R."/>
            <person name="Thomas B.C."/>
            <person name="Morowitz M.J."/>
            <person name="Banfield J.F."/>
        </authorList>
    </citation>
    <scope>NUCLEOTIDE SEQUENCE [LARGE SCALE GENOMIC DNA]</scope>
    <source>
        <strain evidence="4">S2_018_000_R3_119</strain>
    </source>
</reference>
<dbReference type="GO" id="GO:0051082">
    <property type="term" value="F:unfolded protein binding"/>
    <property type="evidence" value="ECO:0007669"/>
    <property type="project" value="TreeGrafter"/>
</dbReference>
<gene>
    <name evidence="4" type="ORF">DI640_04155</name>
</gene>
<dbReference type="EMBL" id="QFMX01000003">
    <property type="protein sequence ID" value="PZO75965.1"/>
    <property type="molecule type" value="Genomic_DNA"/>
</dbReference>
<dbReference type="PANTHER" id="PTHR43096">
    <property type="entry name" value="DNAJ HOMOLOG 1, MITOCHONDRIAL-RELATED"/>
    <property type="match status" value="1"/>
</dbReference>
<feature type="domain" description="J" evidence="3">
    <location>
        <begin position="6"/>
        <end position="70"/>
    </location>
</feature>
<feature type="region of interest" description="Disordered" evidence="1">
    <location>
        <begin position="66"/>
        <end position="107"/>
    </location>
</feature>
<feature type="transmembrane region" description="Helical" evidence="2">
    <location>
        <begin position="115"/>
        <end position="136"/>
    </location>
</feature>
<dbReference type="SUPFAM" id="SSF46565">
    <property type="entry name" value="Chaperone J-domain"/>
    <property type="match status" value="1"/>
</dbReference>
<evidence type="ECO:0000313" key="4">
    <source>
        <dbReference type="EMBL" id="PZO75965.1"/>
    </source>
</evidence>
<keyword evidence="2" id="KW-0472">Membrane</keyword>
<dbReference type="Pfam" id="PF00226">
    <property type="entry name" value="DnaJ"/>
    <property type="match status" value="1"/>
</dbReference>
<dbReference type="SMART" id="SM00271">
    <property type="entry name" value="DnaJ"/>
    <property type="match status" value="1"/>
</dbReference>
<evidence type="ECO:0000256" key="1">
    <source>
        <dbReference type="SAM" id="MobiDB-lite"/>
    </source>
</evidence>
<keyword evidence="2" id="KW-0812">Transmembrane</keyword>
<dbReference type="InterPro" id="IPR001623">
    <property type="entry name" value="DnaJ_domain"/>
</dbReference>
<evidence type="ECO:0000259" key="3">
    <source>
        <dbReference type="PROSITE" id="PS50076"/>
    </source>
</evidence>
<evidence type="ECO:0000256" key="2">
    <source>
        <dbReference type="SAM" id="Phobius"/>
    </source>
</evidence>
<feature type="compositionally biased region" description="Polar residues" evidence="1">
    <location>
        <begin position="96"/>
        <end position="107"/>
    </location>
</feature>
<sequence length="178" mass="19333">MALSPDYYSVLGVPSAASRDTIHAAWKALLRQYHPDANHGVDVSARAKETNEAYSVLGKKKARAAYDRSQIRPSAHRATADRPFHPRKAGRRSMRPSPSMQPRGSFSQPLETNEWLMGLFLLILTAAPIATIMVLWNEESGLASTVRRSGAAYPVPEPPAKAVRSSSGTKRGLGQPAS</sequence>
<feature type="compositionally biased region" description="Basic residues" evidence="1">
    <location>
        <begin position="85"/>
        <end position="94"/>
    </location>
</feature>
<dbReference type="Gene3D" id="1.10.287.110">
    <property type="entry name" value="DnaJ domain"/>
    <property type="match status" value="1"/>
</dbReference>
<dbReference type="CDD" id="cd06257">
    <property type="entry name" value="DnaJ"/>
    <property type="match status" value="1"/>
</dbReference>
<comment type="caution">
    <text evidence="4">The sequence shown here is derived from an EMBL/GenBank/DDBJ whole genome shotgun (WGS) entry which is preliminary data.</text>
</comment>
<dbReference type="Proteomes" id="UP000249555">
    <property type="component" value="Unassembled WGS sequence"/>
</dbReference>
<dbReference type="PROSITE" id="PS50076">
    <property type="entry name" value="DNAJ_2"/>
    <property type="match status" value="1"/>
</dbReference>
<dbReference type="AlphaFoldDB" id="A0A2W5AY50"/>
<proteinExistence type="predicted"/>
<feature type="region of interest" description="Disordered" evidence="1">
    <location>
        <begin position="148"/>
        <end position="178"/>
    </location>
</feature>
<keyword evidence="2" id="KW-1133">Transmembrane helix</keyword>
<dbReference type="PANTHER" id="PTHR43096:SF48">
    <property type="entry name" value="CHAPERONE PROTEIN DNAJ"/>
    <property type="match status" value="1"/>
</dbReference>
<dbReference type="InterPro" id="IPR036869">
    <property type="entry name" value="J_dom_sf"/>
</dbReference>
<dbReference type="GO" id="GO:0005737">
    <property type="term" value="C:cytoplasm"/>
    <property type="evidence" value="ECO:0007669"/>
    <property type="project" value="TreeGrafter"/>
</dbReference>
<protein>
    <recommendedName>
        <fullName evidence="3">J domain-containing protein</fullName>
    </recommendedName>
</protein>
<dbReference type="GO" id="GO:0042026">
    <property type="term" value="P:protein refolding"/>
    <property type="evidence" value="ECO:0007669"/>
    <property type="project" value="TreeGrafter"/>
</dbReference>
<name>A0A2W5AY50_9SPHN</name>
<dbReference type="PRINTS" id="PR00625">
    <property type="entry name" value="JDOMAIN"/>
</dbReference>
<accession>A0A2W5AY50</accession>